<evidence type="ECO:0000256" key="4">
    <source>
        <dbReference type="ARBA" id="ARBA00022801"/>
    </source>
</evidence>
<evidence type="ECO:0000256" key="5">
    <source>
        <dbReference type="ARBA" id="ARBA00022842"/>
    </source>
</evidence>
<dbReference type="GO" id="GO:0043571">
    <property type="term" value="P:maintenance of CRISPR repeat elements"/>
    <property type="evidence" value="ECO:0007669"/>
    <property type="project" value="InterPro"/>
</dbReference>
<keyword evidence="2" id="KW-0479">Metal-binding</keyword>
<keyword evidence="4" id="KW-0378">Hydrolase</keyword>
<comment type="caution">
    <text evidence="7">The sequence shown here is derived from an EMBL/GenBank/DDBJ whole genome shotgun (WGS) entry which is preliminary data.</text>
</comment>
<dbReference type="AlphaFoldDB" id="T0ZDU2"/>
<proteinExistence type="predicted"/>
<evidence type="ECO:0000256" key="6">
    <source>
        <dbReference type="ARBA" id="ARBA00023118"/>
    </source>
</evidence>
<keyword evidence="1" id="KW-0540">Nuclease</keyword>
<dbReference type="GO" id="GO:0004521">
    <property type="term" value="F:RNA endonuclease activity"/>
    <property type="evidence" value="ECO:0007669"/>
    <property type="project" value="InterPro"/>
</dbReference>
<evidence type="ECO:0000313" key="7">
    <source>
        <dbReference type="EMBL" id="EQD42402.1"/>
    </source>
</evidence>
<sequence>MFACELTDQQRVLMLGALEKLIKSDTDRVIIVNIGPAEGKAADRVTFLGRQEEFPGRRATII</sequence>
<protein>
    <submittedName>
        <fullName evidence="7">CRISPR-associated protein Cas2</fullName>
    </submittedName>
</protein>
<organism evidence="7">
    <name type="scientific">mine drainage metagenome</name>
    <dbReference type="NCBI Taxonomy" id="410659"/>
    <lineage>
        <taxon>unclassified sequences</taxon>
        <taxon>metagenomes</taxon>
        <taxon>ecological metagenomes</taxon>
    </lineage>
</organism>
<dbReference type="InterPro" id="IPR021127">
    <property type="entry name" value="CRISPR_associated_Cas2"/>
</dbReference>
<gene>
    <name evidence="7" type="ORF">B1B_14072</name>
</gene>
<dbReference type="CDD" id="cd09725">
    <property type="entry name" value="Cas2_I_II_III"/>
    <property type="match status" value="1"/>
</dbReference>
<evidence type="ECO:0000256" key="1">
    <source>
        <dbReference type="ARBA" id="ARBA00022722"/>
    </source>
</evidence>
<evidence type="ECO:0000256" key="3">
    <source>
        <dbReference type="ARBA" id="ARBA00022759"/>
    </source>
</evidence>
<dbReference type="EMBL" id="AUZY01009286">
    <property type="protein sequence ID" value="EQD42402.1"/>
    <property type="molecule type" value="Genomic_DNA"/>
</dbReference>
<keyword evidence="5" id="KW-0460">Magnesium</keyword>
<dbReference type="Gene3D" id="3.30.70.240">
    <property type="match status" value="1"/>
</dbReference>
<name>T0ZDU2_9ZZZZ</name>
<reference evidence="7" key="1">
    <citation type="submission" date="2013-08" db="EMBL/GenBank/DDBJ databases">
        <authorList>
            <person name="Mendez C."/>
            <person name="Richter M."/>
            <person name="Ferrer M."/>
            <person name="Sanchez J."/>
        </authorList>
    </citation>
    <scope>NUCLEOTIDE SEQUENCE</scope>
</reference>
<accession>T0ZDU2</accession>
<evidence type="ECO:0000256" key="2">
    <source>
        <dbReference type="ARBA" id="ARBA00022723"/>
    </source>
</evidence>
<keyword evidence="6" id="KW-0051">Antiviral defense</keyword>
<reference evidence="7" key="2">
    <citation type="journal article" date="2014" name="ISME J.">
        <title>Microbial stratification in low pH oxic and suboxic macroscopic growths along an acid mine drainage.</title>
        <authorList>
            <person name="Mendez-Garcia C."/>
            <person name="Mesa V."/>
            <person name="Sprenger R.R."/>
            <person name="Richter M."/>
            <person name="Diez M.S."/>
            <person name="Solano J."/>
            <person name="Bargiela R."/>
            <person name="Golyshina O.V."/>
            <person name="Manteca A."/>
            <person name="Ramos J.L."/>
            <person name="Gallego J.R."/>
            <person name="Llorente I."/>
            <person name="Martins Dos Santos V.A."/>
            <person name="Jensen O.N."/>
            <person name="Pelaez A.I."/>
            <person name="Sanchez J."/>
            <person name="Ferrer M."/>
        </authorList>
    </citation>
    <scope>NUCLEOTIDE SEQUENCE</scope>
</reference>
<keyword evidence="3" id="KW-0255">Endonuclease</keyword>